<proteinExistence type="predicted"/>
<gene>
    <name evidence="2" type="ORF">AWJ20_1988</name>
</gene>
<dbReference type="AlphaFoldDB" id="A0A161HFN8"/>
<organism evidence="2 3">
    <name type="scientific">Sugiyamaella lignohabitans</name>
    <dbReference type="NCBI Taxonomy" id="796027"/>
    <lineage>
        <taxon>Eukaryota</taxon>
        <taxon>Fungi</taxon>
        <taxon>Dikarya</taxon>
        <taxon>Ascomycota</taxon>
        <taxon>Saccharomycotina</taxon>
        <taxon>Dipodascomycetes</taxon>
        <taxon>Dipodascales</taxon>
        <taxon>Trichomonascaceae</taxon>
        <taxon>Sugiyamaella</taxon>
    </lineage>
</organism>
<dbReference type="EMBL" id="CP014503">
    <property type="protein sequence ID" value="ANB14400.1"/>
    <property type="molecule type" value="Genomic_DNA"/>
</dbReference>
<accession>A0A161HFN8</accession>
<evidence type="ECO:0000313" key="3">
    <source>
        <dbReference type="Proteomes" id="UP000189580"/>
    </source>
</evidence>
<evidence type="ECO:0000259" key="1">
    <source>
        <dbReference type="Pfam" id="PF24913"/>
    </source>
</evidence>
<name>A0A161HFN8_9ASCO</name>
<dbReference type="RefSeq" id="XP_018736877.1">
    <property type="nucleotide sequence ID" value="XM_018878909.1"/>
</dbReference>
<dbReference type="Proteomes" id="UP000189580">
    <property type="component" value="Chromosome b"/>
</dbReference>
<dbReference type="KEGG" id="slb:AWJ20_1988"/>
<evidence type="ECO:0000313" key="2">
    <source>
        <dbReference type="EMBL" id="ANB14400.1"/>
    </source>
</evidence>
<dbReference type="InterPro" id="IPR056808">
    <property type="entry name" value="HTH_AAA"/>
</dbReference>
<protein>
    <recommendedName>
        <fullName evidence="1">AAA protein C-terminal winged helix domain-containing protein</fullName>
    </recommendedName>
</protein>
<dbReference type="PANTHER" id="PTHR36168:SF1">
    <property type="entry name" value="ORC1-LIKE AAA ATPASE DOMAIN-CONTAINING PROTEIN"/>
    <property type="match status" value="1"/>
</dbReference>
<dbReference type="OrthoDB" id="511599at2759"/>
<dbReference type="Pfam" id="PF24913">
    <property type="entry name" value="WHD_AAA_fung"/>
    <property type="match status" value="1"/>
</dbReference>
<sequence length="410" mass="47471">MKKTNSLYCTLLDAHADPEIFRIRLGKALNFQFHEDYLGSLFSIRGPRDTTAILDIERAFNTLETVAVKHVAKHKRPLILIINNAHMIRDDLEGQNLVELLQQKAESLSGAGLVTIVFNSDDYWLYERLKKLGTRLEVLTINDFSRKESIQALRRARMKFYGQKISDEDANKVYNLIGGRPQHLAAVASKDDPINACHKLIDKEKTWFLNQCALLGESMDDDVMESGKFSTSAMYLMKELVRLDRERLSKMTPEELATSNHEIPRIPLWRARQIMTRPDYIQHYDNLNIFTLDSLSRVKADSVVMMQAFHEIASLPGFEELLEETADRVSAIESLGRTRELVAKDLVLDGQYKISHSRNETMIKLEMPEEAENDDDERYKLDRREGFWYKGRADKFKKRQEQKENEKGKI</sequence>
<reference evidence="2 3" key="1">
    <citation type="submission" date="2016-02" db="EMBL/GenBank/DDBJ databases">
        <title>Complete genome sequence and transcriptome regulation of the pentose utilising yeast Sugiyamaella lignohabitans.</title>
        <authorList>
            <person name="Bellasio M."/>
            <person name="Peymann A."/>
            <person name="Valli M."/>
            <person name="Sipitzky M."/>
            <person name="Graf A."/>
            <person name="Sauer M."/>
            <person name="Marx H."/>
            <person name="Mattanovich D."/>
        </authorList>
    </citation>
    <scope>NUCLEOTIDE SEQUENCE [LARGE SCALE GENOMIC DNA]</scope>
    <source>
        <strain evidence="2 3">CBS 10342</strain>
    </source>
</reference>
<feature type="domain" description="AAA protein C-terminal winged helix" evidence="1">
    <location>
        <begin position="210"/>
        <end position="333"/>
    </location>
</feature>
<dbReference type="GeneID" id="30033849"/>
<keyword evidence="3" id="KW-1185">Reference proteome</keyword>
<dbReference type="PANTHER" id="PTHR36168">
    <property type="entry name" value="CHROMOSOME 1, WHOLE GENOME SHOTGUN SEQUENCE"/>
    <property type="match status" value="1"/>
</dbReference>
<dbReference type="InterPro" id="IPR027417">
    <property type="entry name" value="P-loop_NTPase"/>
</dbReference>
<dbReference type="SUPFAM" id="SSF52540">
    <property type="entry name" value="P-loop containing nucleoside triphosphate hydrolases"/>
    <property type="match status" value="1"/>
</dbReference>